<name>A0A7M5VFH4_9CNID</name>
<accession>A0A7M5VFH4</accession>
<dbReference type="EnsemblMetazoa" id="CLYHEMT010553.1">
    <property type="protein sequence ID" value="CLYHEMP010553.1"/>
    <property type="gene ID" value="CLYHEMG010553"/>
</dbReference>
<proteinExistence type="predicted"/>
<keyword evidence="1" id="KW-0812">Transmembrane</keyword>
<feature type="transmembrane region" description="Helical" evidence="1">
    <location>
        <begin position="12"/>
        <end position="30"/>
    </location>
</feature>
<keyword evidence="1" id="KW-1133">Transmembrane helix</keyword>
<dbReference type="AlphaFoldDB" id="A0A7M5VFH4"/>
<evidence type="ECO:0000256" key="1">
    <source>
        <dbReference type="SAM" id="Phobius"/>
    </source>
</evidence>
<keyword evidence="3" id="KW-1185">Reference proteome</keyword>
<evidence type="ECO:0000313" key="2">
    <source>
        <dbReference type="EnsemblMetazoa" id="CLYHEMP010553.1"/>
    </source>
</evidence>
<organism evidence="2 3">
    <name type="scientific">Clytia hemisphaerica</name>
    <dbReference type="NCBI Taxonomy" id="252671"/>
    <lineage>
        <taxon>Eukaryota</taxon>
        <taxon>Metazoa</taxon>
        <taxon>Cnidaria</taxon>
        <taxon>Hydrozoa</taxon>
        <taxon>Hydroidolina</taxon>
        <taxon>Leptothecata</taxon>
        <taxon>Obeliida</taxon>
        <taxon>Clytiidae</taxon>
        <taxon>Clytia</taxon>
    </lineage>
</organism>
<evidence type="ECO:0000313" key="3">
    <source>
        <dbReference type="Proteomes" id="UP000594262"/>
    </source>
</evidence>
<keyword evidence="1" id="KW-0472">Membrane</keyword>
<dbReference type="Proteomes" id="UP000594262">
    <property type="component" value="Unplaced"/>
</dbReference>
<reference evidence="2" key="1">
    <citation type="submission" date="2021-01" db="UniProtKB">
        <authorList>
            <consortium name="EnsemblMetazoa"/>
        </authorList>
    </citation>
    <scope>IDENTIFICATION</scope>
</reference>
<protein>
    <submittedName>
        <fullName evidence="2">Uncharacterized protein</fullName>
    </submittedName>
</protein>
<sequence>NNYITRGHIINLLNYIKQCLGIILLFSLVISQEELLVKMKCLAIFALVCVALAAAEFYDEEGSGDLSCKQEYKQCRENADSFGDKRECRRQYHRCRRGEVKDCLKECREEFKECRSQEDASILKCGYEQFKCRAKCPFSL</sequence>